<reference evidence="8 10" key="1">
    <citation type="submission" date="2019-10" db="EMBL/GenBank/DDBJ databases">
        <title>Streptococcis sp, isolated from the respiratory tract of Marmot.</title>
        <authorList>
            <person name="Zhang G."/>
        </authorList>
    </citation>
    <scope>NUCLEOTIDE SEQUENCE [LARGE SCALE GENOMIC DNA]</scope>
    <source>
        <strain evidence="8">Zg-70</strain>
        <strain evidence="10">zg-70</strain>
    </source>
</reference>
<keyword evidence="2" id="KW-0964">Secreted</keyword>
<name>A0A6I4RJM3_9STRE</name>
<evidence type="ECO:0000313" key="10">
    <source>
        <dbReference type="Proteomes" id="UP000435423"/>
    </source>
</evidence>
<dbReference type="Proteomes" id="UP000435060">
    <property type="component" value="Unassembled WGS sequence"/>
</dbReference>
<dbReference type="EMBL" id="WLCG01000012">
    <property type="protein sequence ID" value="MTB65079.1"/>
    <property type="molecule type" value="Genomic_DNA"/>
</dbReference>
<dbReference type="NCBIfam" id="TIGR01167">
    <property type="entry name" value="LPXTG_anchor"/>
    <property type="match status" value="1"/>
</dbReference>
<reference evidence="7 9" key="2">
    <citation type="submission" date="2019-11" db="EMBL/GenBank/DDBJ databases">
        <title>Streptococcis sp. isolated from the respiratory tract of Marmot.</title>
        <authorList>
            <person name="Zhang G."/>
        </authorList>
    </citation>
    <scope>NUCLEOTIDE SEQUENCE [LARGE SCALE GENOMIC DNA]</scope>
    <source>
        <strain evidence="9">zg-86</strain>
        <strain evidence="7">Zg-86</strain>
    </source>
</reference>
<sequence>MKEMKIRKLLSLLVTSLALGLVSFVQQVHAGDQQVAVTIISPDSQQDVHYQLFKVEDKEQAETIKTLSKEALEKNYPFVETQASGESGRNVAKLGIGTYYVVAVSTSTKQLVTTIAPFLLEVNDVRKDYVIYAKPYHTTGDVQLFKYEWKDGTKSSLAGVSFTLYDEKHQPVRVKNGQATLDADGTYELETDRNGRIAISGLAEGKYYFKEVKALPGYLLPNQEYAVTVKQGSIARIEVENRPTDKGGKRFRKVDERKKVLPGAVFTVLDSERNPLFQVMSDEQGYFEVTNLPYGDYFLKEEKAPVVDGVEYARLSQEIRFTITNTSYMDGTILEIVNRPIVPTPPVPHIPKIIQRILPHTGEAMSVLGVLGLLAIGLVWILKKKSKADGQN</sequence>
<evidence type="ECO:0000313" key="8">
    <source>
        <dbReference type="EMBL" id="MWV57007.1"/>
    </source>
</evidence>
<feature type="signal peptide" evidence="5">
    <location>
        <begin position="1"/>
        <end position="30"/>
    </location>
</feature>
<feature type="chain" id="PRO_5026048417" evidence="5">
    <location>
        <begin position="31"/>
        <end position="392"/>
    </location>
</feature>
<keyword evidence="4" id="KW-1133">Transmembrane helix</keyword>
<feature type="transmembrane region" description="Helical" evidence="4">
    <location>
        <begin position="364"/>
        <end position="382"/>
    </location>
</feature>
<evidence type="ECO:0000256" key="2">
    <source>
        <dbReference type="ARBA" id="ARBA00022525"/>
    </source>
</evidence>
<proteinExistence type="inferred from homology"/>
<comment type="similarity">
    <text evidence="1">Belongs to the serine-aspartate repeat-containing protein (SDr) family.</text>
</comment>
<protein>
    <submittedName>
        <fullName evidence="8">LPXTG cell wall anchor domain-containing protein</fullName>
    </submittedName>
</protein>
<evidence type="ECO:0000256" key="5">
    <source>
        <dbReference type="SAM" id="SignalP"/>
    </source>
</evidence>
<evidence type="ECO:0000313" key="9">
    <source>
        <dbReference type="Proteomes" id="UP000435060"/>
    </source>
</evidence>
<dbReference type="InterPro" id="IPR013783">
    <property type="entry name" value="Ig-like_fold"/>
</dbReference>
<keyword evidence="4" id="KW-0472">Membrane</keyword>
<dbReference type="SUPFAM" id="SSF49478">
    <property type="entry name" value="Cna protein B-type domain"/>
    <property type="match status" value="2"/>
</dbReference>
<keyword evidence="4" id="KW-0812">Transmembrane</keyword>
<dbReference type="PANTHER" id="PTHR36108:SF13">
    <property type="entry name" value="COLOSSIN-B-RELATED"/>
    <property type="match status" value="1"/>
</dbReference>
<accession>A0A6I4RJM3</accession>
<gene>
    <name evidence="7" type="ORF">GGG87_08730</name>
    <name evidence="8" type="ORF">GGH11_08460</name>
</gene>
<dbReference type="Pfam" id="PF17802">
    <property type="entry name" value="SpaA"/>
    <property type="match status" value="2"/>
</dbReference>
<keyword evidence="9" id="KW-1185">Reference proteome</keyword>
<feature type="domain" description="SpaA-like prealbumin fold" evidence="6">
    <location>
        <begin position="151"/>
        <end position="242"/>
    </location>
</feature>
<evidence type="ECO:0000256" key="3">
    <source>
        <dbReference type="ARBA" id="ARBA00022729"/>
    </source>
</evidence>
<dbReference type="AlphaFoldDB" id="A0A6I4RJM3"/>
<dbReference type="PANTHER" id="PTHR36108">
    <property type="entry name" value="COLOSSIN-B-RELATED"/>
    <property type="match status" value="1"/>
</dbReference>
<comment type="caution">
    <text evidence="8">The sequence shown here is derived from an EMBL/GenBank/DDBJ whole genome shotgun (WGS) entry which is preliminary data.</text>
</comment>
<evidence type="ECO:0000313" key="7">
    <source>
        <dbReference type="EMBL" id="MTB65079.1"/>
    </source>
</evidence>
<dbReference type="InterPro" id="IPR041033">
    <property type="entry name" value="SpaA_PFL_dom_1"/>
</dbReference>
<dbReference type="Gene3D" id="2.60.40.10">
    <property type="entry name" value="Immunoglobulins"/>
    <property type="match status" value="3"/>
</dbReference>
<dbReference type="Proteomes" id="UP000435423">
    <property type="component" value="Unassembled WGS sequence"/>
</dbReference>
<dbReference type="EMBL" id="WUBJ01000011">
    <property type="protein sequence ID" value="MWV57007.1"/>
    <property type="molecule type" value="Genomic_DNA"/>
</dbReference>
<organism evidence="8 10">
    <name type="scientific">Streptococcus zhangguiae</name>
    <dbReference type="NCBI Taxonomy" id="2664091"/>
    <lineage>
        <taxon>Bacteria</taxon>
        <taxon>Bacillati</taxon>
        <taxon>Bacillota</taxon>
        <taxon>Bacilli</taxon>
        <taxon>Lactobacillales</taxon>
        <taxon>Streptococcaceae</taxon>
        <taxon>Streptococcus</taxon>
    </lineage>
</organism>
<keyword evidence="3 5" id="KW-0732">Signal</keyword>
<feature type="domain" description="SpaA-like prealbumin fold" evidence="6">
    <location>
        <begin position="251"/>
        <end position="327"/>
    </location>
</feature>
<evidence type="ECO:0000256" key="4">
    <source>
        <dbReference type="SAM" id="Phobius"/>
    </source>
</evidence>
<evidence type="ECO:0000259" key="6">
    <source>
        <dbReference type="Pfam" id="PF17802"/>
    </source>
</evidence>
<evidence type="ECO:0000256" key="1">
    <source>
        <dbReference type="ARBA" id="ARBA00007257"/>
    </source>
</evidence>